<feature type="compositionally biased region" description="Acidic residues" evidence="16">
    <location>
        <begin position="13"/>
        <end position="25"/>
    </location>
</feature>
<keyword evidence="3" id="KW-0597">Phosphoprotein</keyword>
<dbReference type="GO" id="GO:0005634">
    <property type="term" value="C:nucleus"/>
    <property type="evidence" value="ECO:0007669"/>
    <property type="project" value="UniProtKB-SubCell"/>
</dbReference>
<feature type="domain" description="C2H2-type" evidence="17">
    <location>
        <begin position="847"/>
        <end position="874"/>
    </location>
</feature>
<feature type="domain" description="C2H2-type" evidence="17">
    <location>
        <begin position="465"/>
        <end position="492"/>
    </location>
</feature>
<feature type="domain" description="C2H2-type" evidence="17">
    <location>
        <begin position="301"/>
        <end position="328"/>
    </location>
</feature>
<evidence type="ECO:0000313" key="18">
    <source>
        <dbReference type="EMBL" id="RWS28427.1"/>
    </source>
</evidence>
<comment type="caution">
    <text evidence="18">The sequence shown here is derived from an EMBL/GenBank/DDBJ whole genome shotgun (WGS) entry which is preliminary data.</text>
</comment>
<dbReference type="EMBL" id="NCKV01001387">
    <property type="protein sequence ID" value="RWS28427.1"/>
    <property type="molecule type" value="Genomic_DNA"/>
</dbReference>
<feature type="compositionally biased region" description="Polar residues" evidence="16">
    <location>
        <begin position="605"/>
        <end position="617"/>
    </location>
</feature>
<dbReference type="GO" id="GO:0048513">
    <property type="term" value="P:animal organ development"/>
    <property type="evidence" value="ECO:0007669"/>
    <property type="project" value="UniProtKB-ARBA"/>
</dbReference>
<dbReference type="VEuPathDB" id="VectorBase:LDEU003613"/>
<keyword evidence="7" id="KW-0862">Zinc</keyword>
<dbReference type="GO" id="GO:0007399">
    <property type="term" value="P:nervous system development"/>
    <property type="evidence" value="ECO:0007669"/>
    <property type="project" value="UniProtKB-ARBA"/>
</dbReference>
<dbReference type="FunFam" id="3.30.160.60:FF:000341">
    <property type="entry name" value="Spalt-like transcription factor 1"/>
    <property type="match status" value="1"/>
</dbReference>
<dbReference type="FunFam" id="3.30.160.60:FF:000291">
    <property type="entry name" value="Spalt-like transcription factor 4"/>
    <property type="match status" value="1"/>
</dbReference>
<feature type="region of interest" description="Disordered" evidence="16">
    <location>
        <begin position="1"/>
        <end position="56"/>
    </location>
</feature>
<dbReference type="PROSITE" id="PS00028">
    <property type="entry name" value="ZINC_FINGER_C2H2_1"/>
    <property type="match status" value="9"/>
</dbReference>
<comment type="function">
    <text evidence="13">Required for the establishment of the posterior-most head and the anterior-most tail segments of the embryo. Probably function as a transcriptional regulator. Could repress the transcription of the tsh gene.</text>
</comment>
<keyword evidence="11" id="KW-0539">Nucleus</keyword>
<evidence type="ECO:0000256" key="5">
    <source>
        <dbReference type="ARBA" id="ARBA00022737"/>
    </source>
</evidence>
<feature type="compositionally biased region" description="Polar residues" evidence="16">
    <location>
        <begin position="943"/>
        <end position="954"/>
    </location>
</feature>
<feature type="compositionally biased region" description="Polar residues" evidence="16">
    <location>
        <begin position="652"/>
        <end position="676"/>
    </location>
</feature>
<evidence type="ECO:0000313" key="19">
    <source>
        <dbReference type="Proteomes" id="UP000288716"/>
    </source>
</evidence>
<comment type="subcellular location">
    <subcellularLocation>
        <location evidence="1">Nucleus</location>
    </subcellularLocation>
</comment>
<feature type="region of interest" description="Disordered" evidence="16">
    <location>
        <begin position="918"/>
        <end position="978"/>
    </location>
</feature>
<keyword evidence="10" id="KW-0804">Transcription</keyword>
<feature type="domain" description="C2H2-type" evidence="17">
    <location>
        <begin position="875"/>
        <end position="897"/>
    </location>
</feature>
<protein>
    <recommendedName>
        <fullName evidence="14">Homeotic protein spalt-major</fullName>
    </recommendedName>
</protein>
<keyword evidence="9" id="KW-0238">DNA-binding</keyword>
<comment type="similarity">
    <text evidence="12">Belongs to the sal C2H2-type zinc-finger protein family.</text>
</comment>
<dbReference type="InterPro" id="IPR036236">
    <property type="entry name" value="Znf_C2H2_sf"/>
</dbReference>
<feature type="compositionally biased region" description="Polar residues" evidence="16">
    <location>
        <begin position="143"/>
        <end position="170"/>
    </location>
</feature>
<keyword evidence="6 15" id="KW-0863">Zinc-finger</keyword>
<sequence>MFPSQGYQHWMSEGEEESPTLDESADQPLEPLESPETEALDSEVKEPLEEDEEVSDWIPSSLPETNVVLQSLQNTEVAVAQHPVATSPSSQQMPPAAIQTTLCALQQQQFMLLHVIQQLQSQITGNGGTSSVLPFLVPPITGSLPSESPTDSMECETSSAPQTNSSTPSLTAVAKNAKTSSPLSTSTNSTPATTAYSSTVNTPTSVIVTANTGKTNDSAKPAANAVALTDDGSQIPLNASEISPSAPNEPNTLELLQRHTEQALQNTMSGSSFLVNGISGIGSSDFLKFRKDGKEDPSFRHRCRFCGKVFGSDSALQIHIRSHTGERPFKCNVCGNRFSTKGNLKVHFQRHKAKYPHVKMNPHPAITTTAAMVPTTNGTSTSTAVLGNDPSFYQDLLPKPGSTDNSWESLMEIQKASETCKLQQLVDNIEHKMTDPNQCVICHRVLSCKSALQMHYRTHTGERPFKCKICGRAFTTKGNLKTHMGVHRVKPPLRILHQCPVCHKQFTNALVLQQHIRMHTGEPTDIPPEHIMANEIIHPQMLPPSFHRPLLPSFTNHPNPAPGMFPGLPNITCVPSLLTSTATSTSMTIPINSNASSVDKDKQTPKNCKQLNSSQKSPKSEDEEERLDRNSVSPAASDAPNSPPSPAESTKSDASSVTPKNSSVPQTTGSETMANSGNVSFSTSLAALENHVKTINSSVPTTMPFGPFSLGLHQFSQYQRFAALSDSTDIRSQPEPSSRPSDLSQVSQSQERSPIASQAFSPASMTSKETSLDGEVSADERLSPCSVSARNHDESLSNPASVGALDLTPKPSQSNHKQSSTTPPLLSSSMFPTPFLGLSFPTGRPNTTCQICFKTFACNSALEIHYRSHTKERPFKCNYCDRGFSTKGNMKQHMLTHKIRDMPPGLYTTTTSVSSSVSFTTNTNSNASVSSNSNGGVEKASESKSSPTTPNGNGESEEKKCNVSNSSANSNSSTPKHVCTDCNKPFSSHSALQIHTRTHTGDKPFKCTVCGRAFTTKGNLKVHMGTHMWNNGLSRRGRRMSIDLPNLHITPFHNF</sequence>
<feature type="domain" description="C2H2-type" evidence="17">
    <location>
        <begin position="977"/>
        <end position="1004"/>
    </location>
</feature>
<dbReference type="Gene3D" id="3.30.160.60">
    <property type="entry name" value="Classic Zinc Finger"/>
    <property type="match status" value="9"/>
</dbReference>
<feature type="region of interest" description="Disordered" evidence="16">
    <location>
        <begin position="143"/>
        <end position="198"/>
    </location>
</feature>
<feature type="domain" description="C2H2-type" evidence="17">
    <location>
        <begin position="497"/>
        <end position="524"/>
    </location>
</feature>
<dbReference type="FunFam" id="3.30.160.60:FF:000130">
    <property type="entry name" value="Spalt-like transcription factor 4"/>
    <property type="match status" value="1"/>
</dbReference>
<dbReference type="PANTHER" id="PTHR23233">
    <property type="entry name" value="SAL-LIKE PROTEIN"/>
    <property type="match status" value="1"/>
</dbReference>
<feature type="compositionally biased region" description="Polar residues" evidence="16">
    <location>
        <begin position="726"/>
        <end position="769"/>
    </location>
</feature>
<reference evidence="18 19" key="1">
    <citation type="journal article" date="2018" name="Gigascience">
        <title>Genomes of trombidid mites reveal novel predicted allergens and laterally-transferred genes associated with secondary metabolism.</title>
        <authorList>
            <person name="Dong X."/>
            <person name="Chaisiri K."/>
            <person name="Xia D."/>
            <person name="Armstrong S.D."/>
            <person name="Fang Y."/>
            <person name="Donnelly M.J."/>
            <person name="Kadowaki T."/>
            <person name="McGarry J.W."/>
            <person name="Darby A.C."/>
            <person name="Makepeace B.L."/>
        </authorList>
    </citation>
    <scope>NUCLEOTIDE SEQUENCE [LARGE SCALE GENOMIC DNA]</scope>
    <source>
        <strain evidence="18">UoL-UT</strain>
    </source>
</reference>
<evidence type="ECO:0000256" key="16">
    <source>
        <dbReference type="SAM" id="MobiDB-lite"/>
    </source>
</evidence>
<dbReference type="InterPro" id="IPR051565">
    <property type="entry name" value="Sal_C2H2-zinc-finger"/>
</dbReference>
<dbReference type="Pfam" id="PF00096">
    <property type="entry name" value="zf-C2H2"/>
    <property type="match status" value="7"/>
</dbReference>
<evidence type="ECO:0000256" key="7">
    <source>
        <dbReference type="ARBA" id="ARBA00022833"/>
    </source>
</evidence>
<feature type="compositionally biased region" description="Low complexity" evidence="16">
    <location>
        <begin position="962"/>
        <end position="973"/>
    </location>
</feature>
<feature type="domain" description="C2H2-type" evidence="17">
    <location>
        <begin position="437"/>
        <end position="464"/>
    </location>
</feature>
<keyword evidence="2" id="KW-0217">Developmental protein</keyword>
<feature type="compositionally biased region" description="Low complexity" evidence="16">
    <location>
        <begin position="631"/>
        <end position="640"/>
    </location>
</feature>
<dbReference type="GO" id="GO:0008270">
    <property type="term" value="F:zinc ion binding"/>
    <property type="evidence" value="ECO:0007669"/>
    <property type="project" value="UniProtKB-KW"/>
</dbReference>
<evidence type="ECO:0000256" key="8">
    <source>
        <dbReference type="ARBA" id="ARBA00023015"/>
    </source>
</evidence>
<feature type="domain" description="C2H2-type" evidence="17">
    <location>
        <begin position="329"/>
        <end position="356"/>
    </location>
</feature>
<dbReference type="PANTHER" id="PTHR23233:SF87">
    <property type="entry name" value="HOMEOTIC PROTEIN SPALT-MAJOR"/>
    <property type="match status" value="1"/>
</dbReference>
<dbReference type="OrthoDB" id="8749569at2759"/>
<feature type="region of interest" description="Disordered" evidence="16">
    <location>
        <begin position="591"/>
        <end position="676"/>
    </location>
</feature>
<accession>A0A443SLM4</accession>
<feature type="region of interest" description="Disordered" evidence="16">
    <location>
        <begin position="726"/>
        <end position="828"/>
    </location>
</feature>
<dbReference type="InterPro" id="IPR013087">
    <property type="entry name" value="Znf_C2H2_type"/>
</dbReference>
<evidence type="ECO:0000259" key="17">
    <source>
        <dbReference type="PROSITE" id="PS50157"/>
    </source>
</evidence>
<keyword evidence="19" id="KW-1185">Reference proteome</keyword>
<organism evidence="18 19">
    <name type="scientific">Leptotrombidium deliense</name>
    <dbReference type="NCBI Taxonomy" id="299467"/>
    <lineage>
        <taxon>Eukaryota</taxon>
        <taxon>Metazoa</taxon>
        <taxon>Ecdysozoa</taxon>
        <taxon>Arthropoda</taxon>
        <taxon>Chelicerata</taxon>
        <taxon>Arachnida</taxon>
        <taxon>Acari</taxon>
        <taxon>Acariformes</taxon>
        <taxon>Trombidiformes</taxon>
        <taxon>Prostigmata</taxon>
        <taxon>Anystina</taxon>
        <taxon>Parasitengona</taxon>
        <taxon>Trombiculoidea</taxon>
        <taxon>Trombiculidae</taxon>
        <taxon>Leptotrombidium</taxon>
    </lineage>
</organism>
<feature type="domain" description="C2H2-type" evidence="17">
    <location>
        <begin position="1005"/>
        <end position="1032"/>
    </location>
</feature>
<name>A0A443SLM4_9ACAR</name>
<feature type="compositionally biased region" description="Low complexity" evidence="16">
    <location>
        <begin position="819"/>
        <end position="828"/>
    </location>
</feature>
<evidence type="ECO:0000256" key="15">
    <source>
        <dbReference type="PROSITE-ProRule" id="PRU00042"/>
    </source>
</evidence>
<evidence type="ECO:0000256" key="11">
    <source>
        <dbReference type="ARBA" id="ARBA00023242"/>
    </source>
</evidence>
<evidence type="ECO:0000256" key="12">
    <source>
        <dbReference type="ARBA" id="ARBA00038474"/>
    </source>
</evidence>
<dbReference type="SUPFAM" id="SSF57667">
    <property type="entry name" value="beta-beta-alpha zinc fingers"/>
    <property type="match status" value="5"/>
</dbReference>
<dbReference type="STRING" id="299467.A0A443SLM4"/>
<gene>
    <name evidence="18" type="ORF">B4U80_04064</name>
</gene>
<dbReference type="SMART" id="SM00355">
    <property type="entry name" value="ZnF_C2H2"/>
    <property type="match status" value="9"/>
</dbReference>
<dbReference type="FunFam" id="3.30.160.60:FF:000215">
    <property type="entry name" value="Spalt-like transcription factor 3"/>
    <property type="match status" value="1"/>
</dbReference>
<dbReference type="FunFam" id="3.30.160.60:FF:002027">
    <property type="entry name" value="Blast:Sal-like protein 3"/>
    <property type="match status" value="1"/>
</dbReference>
<evidence type="ECO:0000256" key="1">
    <source>
        <dbReference type="ARBA" id="ARBA00004123"/>
    </source>
</evidence>
<evidence type="ECO:0000256" key="2">
    <source>
        <dbReference type="ARBA" id="ARBA00022473"/>
    </source>
</evidence>
<evidence type="ECO:0000256" key="6">
    <source>
        <dbReference type="ARBA" id="ARBA00022771"/>
    </source>
</evidence>
<proteinExistence type="inferred from homology"/>
<keyword evidence="4" id="KW-0479">Metal-binding</keyword>
<dbReference type="AlphaFoldDB" id="A0A443SLM4"/>
<evidence type="ECO:0000256" key="3">
    <source>
        <dbReference type="ARBA" id="ARBA00022553"/>
    </source>
</evidence>
<dbReference type="FunFam" id="3.30.160.60:FF:000708">
    <property type="entry name" value="Sal-like protein 1"/>
    <property type="match status" value="1"/>
</dbReference>
<evidence type="ECO:0000256" key="14">
    <source>
        <dbReference type="ARBA" id="ARBA00071947"/>
    </source>
</evidence>
<dbReference type="GO" id="GO:0000981">
    <property type="term" value="F:DNA-binding transcription factor activity, RNA polymerase II-specific"/>
    <property type="evidence" value="ECO:0007669"/>
    <property type="project" value="TreeGrafter"/>
</dbReference>
<dbReference type="PROSITE" id="PS50157">
    <property type="entry name" value="ZINC_FINGER_C2H2_2"/>
    <property type="match status" value="9"/>
</dbReference>
<dbReference type="GO" id="GO:0030154">
    <property type="term" value="P:cell differentiation"/>
    <property type="evidence" value="ECO:0007669"/>
    <property type="project" value="UniProtKB-ARBA"/>
</dbReference>
<evidence type="ECO:0000256" key="4">
    <source>
        <dbReference type="ARBA" id="ARBA00022723"/>
    </source>
</evidence>
<dbReference type="FunFam" id="3.30.160.60:FF:000025">
    <property type="entry name" value="Spalt-like transcription factor 1"/>
    <property type="match status" value="1"/>
</dbReference>
<dbReference type="Proteomes" id="UP000288716">
    <property type="component" value="Unassembled WGS sequence"/>
</dbReference>
<feature type="compositionally biased region" description="Low complexity" evidence="16">
    <location>
        <begin position="918"/>
        <end position="934"/>
    </location>
</feature>
<keyword evidence="5" id="KW-0677">Repeat</keyword>
<dbReference type="GO" id="GO:0000978">
    <property type="term" value="F:RNA polymerase II cis-regulatory region sequence-specific DNA binding"/>
    <property type="evidence" value="ECO:0007669"/>
    <property type="project" value="TreeGrafter"/>
</dbReference>
<evidence type="ECO:0000256" key="9">
    <source>
        <dbReference type="ARBA" id="ARBA00023125"/>
    </source>
</evidence>
<evidence type="ECO:0000256" key="13">
    <source>
        <dbReference type="ARBA" id="ARBA00056983"/>
    </source>
</evidence>
<dbReference type="FunFam" id="3.30.160.60:FF:001818">
    <property type="entry name" value="GDNF-inducible zinc finger protein 1 isoform X1"/>
    <property type="match status" value="1"/>
</dbReference>
<evidence type="ECO:0000256" key="10">
    <source>
        <dbReference type="ARBA" id="ARBA00023163"/>
    </source>
</evidence>
<feature type="compositionally biased region" description="Low complexity" evidence="16">
    <location>
        <begin position="179"/>
        <end position="198"/>
    </location>
</feature>
<dbReference type="GO" id="GO:0035107">
    <property type="term" value="P:appendage morphogenesis"/>
    <property type="evidence" value="ECO:0007669"/>
    <property type="project" value="UniProtKB-ARBA"/>
</dbReference>
<keyword evidence="8" id="KW-0805">Transcription regulation</keyword>